<accession>A0A345NIG1</accession>
<dbReference type="InterPro" id="IPR016161">
    <property type="entry name" value="Ald_DH/histidinol_DH"/>
</dbReference>
<feature type="active site" evidence="5">
    <location>
        <position position="252"/>
    </location>
</feature>
<reference evidence="7 8" key="1">
    <citation type="submission" date="2018-07" db="EMBL/GenBank/DDBJ databases">
        <title>Complete genome sequencing of Ornithinimicrobium sp. AMA3305.</title>
        <authorList>
            <person name="Bae J.-W."/>
        </authorList>
    </citation>
    <scope>NUCLEOTIDE SEQUENCE [LARGE SCALE GENOMIC DNA]</scope>
    <source>
        <strain evidence="7 8">AMA3305</strain>
    </source>
</reference>
<evidence type="ECO:0000313" key="8">
    <source>
        <dbReference type="Proteomes" id="UP000253790"/>
    </source>
</evidence>
<dbReference type="Gene3D" id="3.40.605.10">
    <property type="entry name" value="Aldehyde Dehydrogenase, Chain A, domain 1"/>
    <property type="match status" value="1"/>
</dbReference>
<evidence type="ECO:0000256" key="3">
    <source>
        <dbReference type="ARBA" id="ARBA00023027"/>
    </source>
</evidence>
<proteinExistence type="inferred from homology"/>
<protein>
    <recommendedName>
        <fullName evidence="4">Aldehyde dehydrogenase</fullName>
    </recommendedName>
</protein>
<feature type="domain" description="Aldehyde dehydrogenase" evidence="6">
    <location>
        <begin position="29"/>
        <end position="439"/>
    </location>
</feature>
<sequence length="499" mass="52827">MTASPTDGQQGYAELVAGLRGTVSAGTTLDLAWRRAQLGALRRLVTENHDALTAAVSADVGKPDLEVHLTELSLVVQEIDTLLDGLEAWTAPRPVALPATYLPGTAQVQLQPKGVVLVIGPWNYPVQLLLAPVAGALAAGNTVVVKPSEVTPTVAALLAELLPRYLGADVAAVVTGGVPETTALLRERFDHVFFTGSGRVGRIVMKAAAEHLTPVTLELGGRSPAFVDGTVDIEAVARRIAWGKFTNAGQTCVAPDHVLVTREVREELLAALGRAITSFFGPDPRRSRDFGRIVNAEHHARLVSLLGSSGGRVVLGGQHDVEDRFYLAPTAVVDVPADADLLSEEIFGPVLPVVTVADAREAIEVVGAGERPLALYVFSEDEQTRAAFGARTVSGGLAYGSPLLHLTVPGLPFGGVGASGIGRYLGQASVEEFSHHRSVLSKPLRPDTLRLVYPPYPGWKRPLVRRLMAPLGRGALTTEVPSRALVAGARFARRLRRAG</sequence>
<organism evidence="7 8">
    <name type="scientific">Ornithinimicrobium avium</name>
    <dbReference type="NCBI Taxonomy" id="2283195"/>
    <lineage>
        <taxon>Bacteria</taxon>
        <taxon>Bacillati</taxon>
        <taxon>Actinomycetota</taxon>
        <taxon>Actinomycetes</taxon>
        <taxon>Micrococcales</taxon>
        <taxon>Ornithinimicrobiaceae</taxon>
        <taxon>Ornithinimicrobium</taxon>
    </lineage>
</organism>
<dbReference type="InterPro" id="IPR016160">
    <property type="entry name" value="Ald_DH_CS_CYS"/>
</dbReference>
<comment type="similarity">
    <text evidence="1 4">Belongs to the aldehyde dehydrogenase family.</text>
</comment>
<dbReference type="Proteomes" id="UP000253790">
    <property type="component" value="Chromosome"/>
</dbReference>
<evidence type="ECO:0000256" key="4">
    <source>
        <dbReference type="PIRNR" id="PIRNR036492"/>
    </source>
</evidence>
<dbReference type="Pfam" id="PF00171">
    <property type="entry name" value="Aldedh"/>
    <property type="match status" value="1"/>
</dbReference>
<dbReference type="PANTHER" id="PTHR43570:SF16">
    <property type="entry name" value="ALDEHYDE DEHYDROGENASE TYPE III, ISOFORM Q"/>
    <property type="match status" value="1"/>
</dbReference>
<dbReference type="FunFam" id="3.40.309.10:FF:000003">
    <property type="entry name" value="Aldehyde dehydrogenase"/>
    <property type="match status" value="1"/>
</dbReference>
<dbReference type="CDD" id="cd07087">
    <property type="entry name" value="ALDH_F3-13-14_CALDH-like"/>
    <property type="match status" value="1"/>
</dbReference>
<dbReference type="PROSITE" id="PS00070">
    <property type="entry name" value="ALDEHYDE_DEHYDR_CYS"/>
    <property type="match status" value="1"/>
</dbReference>
<dbReference type="OrthoDB" id="6882680at2"/>
<dbReference type="PANTHER" id="PTHR43570">
    <property type="entry name" value="ALDEHYDE DEHYDROGENASE"/>
    <property type="match status" value="1"/>
</dbReference>
<name>A0A345NIG1_9MICO</name>
<dbReference type="GO" id="GO:0006081">
    <property type="term" value="P:aldehyde metabolic process"/>
    <property type="evidence" value="ECO:0007669"/>
    <property type="project" value="InterPro"/>
</dbReference>
<dbReference type="AlphaFoldDB" id="A0A345NIG1"/>
<dbReference type="SUPFAM" id="SSF53720">
    <property type="entry name" value="ALDH-like"/>
    <property type="match status" value="1"/>
</dbReference>
<dbReference type="EMBL" id="CP031229">
    <property type="protein sequence ID" value="AXH94819.1"/>
    <property type="molecule type" value="Genomic_DNA"/>
</dbReference>
<dbReference type="GO" id="GO:0004029">
    <property type="term" value="F:aldehyde dehydrogenase (NAD+) activity"/>
    <property type="evidence" value="ECO:0007669"/>
    <property type="project" value="TreeGrafter"/>
</dbReference>
<dbReference type="InterPro" id="IPR016162">
    <property type="entry name" value="Ald_DH_N"/>
</dbReference>
<dbReference type="InterPro" id="IPR012394">
    <property type="entry name" value="Aldehyde_DH_NAD(P)"/>
</dbReference>
<keyword evidence="2 4" id="KW-0560">Oxidoreductase</keyword>
<dbReference type="GO" id="GO:0005737">
    <property type="term" value="C:cytoplasm"/>
    <property type="evidence" value="ECO:0007669"/>
    <property type="project" value="TreeGrafter"/>
</dbReference>
<dbReference type="PIRSF" id="PIRSF036492">
    <property type="entry name" value="ALDH"/>
    <property type="match status" value="1"/>
</dbReference>
<dbReference type="Gene3D" id="3.40.309.10">
    <property type="entry name" value="Aldehyde Dehydrogenase, Chain A, domain 2"/>
    <property type="match status" value="1"/>
</dbReference>
<dbReference type="FunFam" id="3.40.605.10:FF:000004">
    <property type="entry name" value="Aldehyde dehydrogenase"/>
    <property type="match status" value="1"/>
</dbReference>
<evidence type="ECO:0000256" key="2">
    <source>
        <dbReference type="ARBA" id="ARBA00023002"/>
    </source>
</evidence>
<gene>
    <name evidence="7" type="ORF">DV701_00225</name>
</gene>
<keyword evidence="8" id="KW-1185">Reference proteome</keyword>
<evidence type="ECO:0000259" key="6">
    <source>
        <dbReference type="Pfam" id="PF00171"/>
    </source>
</evidence>
<dbReference type="InterPro" id="IPR016163">
    <property type="entry name" value="Ald_DH_C"/>
</dbReference>
<dbReference type="KEGG" id="orn:DV701_00225"/>
<evidence type="ECO:0000256" key="1">
    <source>
        <dbReference type="ARBA" id="ARBA00009986"/>
    </source>
</evidence>
<dbReference type="RefSeq" id="WP_114926588.1">
    <property type="nucleotide sequence ID" value="NZ_CP031229.1"/>
</dbReference>
<dbReference type="InterPro" id="IPR015590">
    <property type="entry name" value="Aldehyde_DH_dom"/>
</dbReference>
<evidence type="ECO:0000313" key="7">
    <source>
        <dbReference type="EMBL" id="AXH94819.1"/>
    </source>
</evidence>
<keyword evidence="3" id="KW-0520">NAD</keyword>
<feature type="active site" evidence="5">
    <location>
        <position position="218"/>
    </location>
</feature>
<evidence type="ECO:0000256" key="5">
    <source>
        <dbReference type="PIRSR" id="PIRSR036492-1"/>
    </source>
</evidence>